<accession>A0A2G6JM44</accession>
<dbReference type="Proteomes" id="UP000243469">
    <property type="component" value="Unassembled WGS sequence"/>
</dbReference>
<keyword evidence="1" id="KW-0677">Repeat</keyword>
<evidence type="ECO:0000256" key="2">
    <source>
        <dbReference type="ARBA" id="ARBA00022803"/>
    </source>
</evidence>
<reference evidence="5 6" key="1">
    <citation type="submission" date="2017-10" db="EMBL/GenBank/DDBJ databases">
        <title>Novel microbial diversity and functional potential in the marine mammal oral microbiome.</title>
        <authorList>
            <person name="Dudek N.K."/>
            <person name="Sun C.L."/>
            <person name="Burstein D."/>
            <person name="Kantor R.S."/>
            <person name="Aliaga Goltsman D.S."/>
            <person name="Bik E.M."/>
            <person name="Thomas B.C."/>
            <person name="Banfield J.F."/>
            <person name="Relman D.A."/>
        </authorList>
    </citation>
    <scope>NUCLEOTIDE SEQUENCE [LARGE SCALE GENOMIC DNA]</scope>
    <source>
        <strain evidence="5">DOLJORAL78_47_21</strain>
    </source>
</reference>
<dbReference type="InterPro" id="IPR032710">
    <property type="entry name" value="NTF2-like_dom_sf"/>
</dbReference>
<dbReference type="AlphaFoldDB" id="A0A2G6JM44"/>
<protein>
    <recommendedName>
        <fullName evidence="4">Cds6 C-terminal domain-containing protein</fullName>
    </recommendedName>
</protein>
<dbReference type="PANTHER" id="PTHR44943">
    <property type="entry name" value="CELLULOSE SYNTHASE OPERON PROTEIN C"/>
    <property type="match status" value="1"/>
</dbReference>
<dbReference type="Gene3D" id="3.10.450.50">
    <property type="match status" value="1"/>
</dbReference>
<dbReference type="Pfam" id="PF24125">
    <property type="entry name" value="Cds6_C"/>
    <property type="match status" value="1"/>
</dbReference>
<evidence type="ECO:0000313" key="5">
    <source>
        <dbReference type="EMBL" id="PIE23652.1"/>
    </source>
</evidence>
<gene>
    <name evidence="5" type="ORF">CSA60_04350</name>
</gene>
<evidence type="ECO:0000313" key="6">
    <source>
        <dbReference type="Proteomes" id="UP000243469"/>
    </source>
</evidence>
<dbReference type="Pfam" id="PF13432">
    <property type="entry name" value="TPR_16"/>
    <property type="match status" value="1"/>
</dbReference>
<dbReference type="SUPFAM" id="SSF54427">
    <property type="entry name" value="NTF2-like"/>
    <property type="match status" value="1"/>
</dbReference>
<comment type="caution">
    <text evidence="5">The sequence shown here is derived from an EMBL/GenBank/DDBJ whole genome shotgun (WGS) entry which is preliminary data.</text>
</comment>
<dbReference type="InterPro" id="IPR056203">
    <property type="entry name" value="Cds6_C"/>
</dbReference>
<evidence type="ECO:0000259" key="4">
    <source>
        <dbReference type="Pfam" id="PF24125"/>
    </source>
</evidence>
<dbReference type="InterPro" id="IPR011990">
    <property type="entry name" value="TPR-like_helical_dom_sf"/>
</dbReference>
<keyword evidence="2 3" id="KW-0802">TPR repeat</keyword>
<dbReference type="PANTHER" id="PTHR44943:SF8">
    <property type="entry name" value="TPR REPEAT-CONTAINING PROTEIN MJ0263"/>
    <property type="match status" value="1"/>
</dbReference>
<dbReference type="EMBL" id="PDSH01000020">
    <property type="protein sequence ID" value="PIE23652.1"/>
    <property type="molecule type" value="Genomic_DNA"/>
</dbReference>
<dbReference type="PROSITE" id="PS50293">
    <property type="entry name" value="TPR_REGION"/>
    <property type="match status" value="1"/>
</dbReference>
<evidence type="ECO:0000256" key="1">
    <source>
        <dbReference type="ARBA" id="ARBA00022737"/>
    </source>
</evidence>
<dbReference type="PROSITE" id="PS51257">
    <property type="entry name" value="PROKAR_LIPOPROTEIN"/>
    <property type="match status" value="1"/>
</dbReference>
<sequence>MLKFKVNTGKRLLKATIGTLVSASFLTGCSPLSNTTAKPQVTQQPTQNQAGYCYKGGKTHDYSCDPEKAAAQPDLRSQEIDEEWMKSKLAEVKTWIAQEKQALIDGRAPKPASADSRASTDNTTSYLTTVSIANPVSAMTTPEIERSLQLSLKQQHNEALSSINTLLSRQPNMAAAHLAKGIILSNMGRKAEAKQIFQRLTKTYPDRPEAFNNLAVIYADEGNYPAAIETLQQAFQTHPSYAQVHRNLKELYATLASQAYNKALDLGSSSAGPELAMINQSSPSQHSERDTQLTIASTQHSAQLVTPPVDSTEVNIETSTPTTVVKAETDSSTARQPEVIAQIGDKAEPIEVAATTKASANPLPESETKPAVASSIAAHEQAILQHLNDWSSAWSAKDYQSYIASYTNEYRPNAKLTHTQWVDQRRQRLSKPKFIRVTLNNIQVNLLRDNLAEARFAQYYQSNTYKDAVRKRMMLVKTSDGWKISLERSLGLL</sequence>
<dbReference type="SMART" id="SM00028">
    <property type="entry name" value="TPR"/>
    <property type="match status" value="2"/>
</dbReference>
<dbReference type="InterPro" id="IPR051685">
    <property type="entry name" value="Ycf3/AcsC/BcsC/TPR_MFPF"/>
</dbReference>
<dbReference type="SUPFAM" id="SSF48452">
    <property type="entry name" value="TPR-like"/>
    <property type="match status" value="1"/>
</dbReference>
<dbReference type="Gene3D" id="1.25.40.10">
    <property type="entry name" value="Tetratricopeptide repeat domain"/>
    <property type="match status" value="1"/>
</dbReference>
<organism evidence="5 6">
    <name type="scientific">Neptuniibacter caesariensis</name>
    <dbReference type="NCBI Taxonomy" id="207954"/>
    <lineage>
        <taxon>Bacteria</taxon>
        <taxon>Pseudomonadati</taxon>
        <taxon>Pseudomonadota</taxon>
        <taxon>Gammaproteobacteria</taxon>
        <taxon>Oceanospirillales</taxon>
        <taxon>Oceanospirillaceae</taxon>
        <taxon>Neptuniibacter</taxon>
    </lineage>
</organism>
<dbReference type="PROSITE" id="PS50005">
    <property type="entry name" value="TPR"/>
    <property type="match status" value="1"/>
</dbReference>
<name>A0A2G6JM44_NEPCE</name>
<dbReference type="InterPro" id="IPR019734">
    <property type="entry name" value="TPR_rpt"/>
</dbReference>
<proteinExistence type="predicted"/>
<feature type="repeat" description="TPR" evidence="3">
    <location>
        <begin position="208"/>
        <end position="241"/>
    </location>
</feature>
<evidence type="ECO:0000256" key="3">
    <source>
        <dbReference type="PROSITE-ProRule" id="PRU00339"/>
    </source>
</evidence>
<feature type="domain" description="Cds6 C-terminal" evidence="4">
    <location>
        <begin position="383"/>
        <end position="487"/>
    </location>
</feature>